<organism evidence="2 3">
    <name type="scientific">Microtetraspora glauca</name>
    <dbReference type="NCBI Taxonomy" id="1996"/>
    <lineage>
        <taxon>Bacteria</taxon>
        <taxon>Bacillati</taxon>
        <taxon>Actinomycetota</taxon>
        <taxon>Actinomycetes</taxon>
        <taxon>Streptosporangiales</taxon>
        <taxon>Streptosporangiaceae</taxon>
        <taxon>Microtetraspora</taxon>
    </lineage>
</organism>
<comment type="caution">
    <text evidence="2">The sequence shown here is derived from an EMBL/GenBank/DDBJ whole genome shotgun (WGS) entry which is preliminary data.</text>
</comment>
<name>A0ABV3G7V1_MICGL</name>
<evidence type="ECO:0000313" key="2">
    <source>
        <dbReference type="EMBL" id="MEV0967701.1"/>
    </source>
</evidence>
<keyword evidence="1" id="KW-0472">Membrane</keyword>
<dbReference type="Proteomes" id="UP001551675">
    <property type="component" value="Unassembled WGS sequence"/>
</dbReference>
<feature type="transmembrane region" description="Helical" evidence="1">
    <location>
        <begin position="94"/>
        <end position="111"/>
    </location>
</feature>
<keyword evidence="3" id="KW-1185">Reference proteome</keyword>
<dbReference type="RefSeq" id="WP_061257364.1">
    <property type="nucleotide sequence ID" value="NZ_JBFALK010000002.1"/>
</dbReference>
<protein>
    <recommendedName>
        <fullName evidence="4">DUF4345 domain-containing protein</fullName>
    </recommendedName>
</protein>
<gene>
    <name evidence="2" type="ORF">AB0I59_03630</name>
</gene>
<keyword evidence="1" id="KW-1133">Transmembrane helix</keyword>
<feature type="transmembrane region" description="Helical" evidence="1">
    <location>
        <begin position="12"/>
        <end position="33"/>
    </location>
</feature>
<accession>A0ABV3G7V1</accession>
<evidence type="ECO:0000256" key="1">
    <source>
        <dbReference type="SAM" id="Phobius"/>
    </source>
</evidence>
<feature type="transmembrane region" description="Helical" evidence="1">
    <location>
        <begin position="64"/>
        <end position="82"/>
    </location>
</feature>
<sequence>MTGPAFARRTAMPRLGLGYLAVTEIVVGLWQLLLPRSFYDDFPLPGHPWVAMLPSYNEHLLRDLGGLNTGMGVMLMIAAVTLDRLLTRTVLLGYLLYSATHLAFHLGHLSHFTVFDVVGQVVTLTLGAVLPILLLCASGRGRPQPPFA</sequence>
<evidence type="ECO:0000313" key="3">
    <source>
        <dbReference type="Proteomes" id="UP001551675"/>
    </source>
</evidence>
<keyword evidence="1" id="KW-0812">Transmembrane</keyword>
<dbReference type="EMBL" id="JBFALK010000002">
    <property type="protein sequence ID" value="MEV0967701.1"/>
    <property type="molecule type" value="Genomic_DNA"/>
</dbReference>
<evidence type="ECO:0008006" key="4">
    <source>
        <dbReference type="Google" id="ProtNLM"/>
    </source>
</evidence>
<proteinExistence type="predicted"/>
<feature type="transmembrane region" description="Helical" evidence="1">
    <location>
        <begin position="117"/>
        <end position="137"/>
    </location>
</feature>
<reference evidence="2 3" key="1">
    <citation type="submission" date="2024-06" db="EMBL/GenBank/DDBJ databases">
        <title>The Natural Products Discovery Center: Release of the First 8490 Sequenced Strains for Exploring Actinobacteria Biosynthetic Diversity.</title>
        <authorList>
            <person name="Kalkreuter E."/>
            <person name="Kautsar S.A."/>
            <person name="Yang D."/>
            <person name="Bader C.D."/>
            <person name="Teijaro C.N."/>
            <person name="Fluegel L."/>
            <person name="Davis C.M."/>
            <person name="Simpson J.R."/>
            <person name="Lauterbach L."/>
            <person name="Steele A.D."/>
            <person name="Gui C."/>
            <person name="Meng S."/>
            <person name="Li G."/>
            <person name="Viehrig K."/>
            <person name="Ye F."/>
            <person name="Su P."/>
            <person name="Kiefer A.F."/>
            <person name="Nichols A."/>
            <person name="Cepeda A.J."/>
            <person name="Yan W."/>
            <person name="Fan B."/>
            <person name="Jiang Y."/>
            <person name="Adhikari A."/>
            <person name="Zheng C.-J."/>
            <person name="Schuster L."/>
            <person name="Cowan T.M."/>
            <person name="Smanski M.J."/>
            <person name="Chevrette M.G."/>
            <person name="De Carvalho L.P.S."/>
            <person name="Shen B."/>
        </authorList>
    </citation>
    <scope>NUCLEOTIDE SEQUENCE [LARGE SCALE GENOMIC DNA]</scope>
    <source>
        <strain evidence="2 3">NPDC050100</strain>
    </source>
</reference>